<evidence type="ECO:0000313" key="6">
    <source>
        <dbReference type="Proteomes" id="UP000659654"/>
    </source>
</evidence>
<feature type="chain" id="PRO_5035360291" evidence="3">
    <location>
        <begin position="24"/>
        <end position="331"/>
    </location>
</feature>
<keyword evidence="6" id="KW-1185">Reference proteome</keyword>
<dbReference type="WBParaSite" id="BXY_1767500.1">
    <property type="protein sequence ID" value="BXY_1767500.1"/>
    <property type="gene ID" value="BXY_1767500"/>
</dbReference>
<keyword evidence="2" id="KW-1133">Transmembrane helix</keyword>
<keyword evidence="3" id="KW-0732">Signal</keyword>
<dbReference type="EMBL" id="CAJFCV020000002">
    <property type="protein sequence ID" value="CAG9100260.1"/>
    <property type="molecule type" value="Genomic_DNA"/>
</dbReference>
<feature type="region of interest" description="Disordered" evidence="1">
    <location>
        <begin position="242"/>
        <end position="331"/>
    </location>
</feature>
<dbReference type="Proteomes" id="UP000659654">
    <property type="component" value="Unassembled WGS sequence"/>
</dbReference>
<dbReference type="Proteomes" id="UP000095284">
    <property type="component" value="Unplaced"/>
</dbReference>
<evidence type="ECO:0000256" key="3">
    <source>
        <dbReference type="SAM" id="SignalP"/>
    </source>
</evidence>
<protein>
    <submittedName>
        <fullName evidence="4">(pine wood nematode) hypothetical protein</fullName>
    </submittedName>
</protein>
<gene>
    <name evidence="4" type="ORF">BXYJ_LOCUS4766</name>
</gene>
<evidence type="ECO:0000256" key="1">
    <source>
        <dbReference type="SAM" id="MobiDB-lite"/>
    </source>
</evidence>
<feature type="compositionally biased region" description="Basic residues" evidence="1">
    <location>
        <begin position="271"/>
        <end position="283"/>
    </location>
</feature>
<proteinExistence type="predicted"/>
<sequence length="331" mass="36108">MVGRSEMWTLFVPLLLLVSVADGQNGTYVIYNPPMVNINKNGDVPCHVPMSLPVAVKGCKEYDFNMVVFEKIGEEVYYCSGVNLTTDVPYNIVFNRTCNGMNLRLTDSNSLPCIKFEFDVAYTYTMTVKFTDEPFRCPGIYAAGVTGIYPFKINRLGGSPNAVDKFDSSADIFDAFDKIVSDDIQAMEFNPQVPAEVVTEKSAFQEFVDPFLCDSSCFWFALGATIICLAFLVACLIVSGRVGNSRTSPKGKKKAKAAKKSMKSKASAKEKKSKASKTKKSANSKKESKASKSKVESKVSNGPNNNIAKPPGSSPDSKTGSETNIERTPAK</sequence>
<feature type="compositionally biased region" description="Basic and acidic residues" evidence="1">
    <location>
        <begin position="284"/>
        <end position="297"/>
    </location>
</feature>
<evidence type="ECO:0000313" key="5">
    <source>
        <dbReference type="Proteomes" id="UP000095284"/>
    </source>
</evidence>
<evidence type="ECO:0000313" key="4">
    <source>
        <dbReference type="EMBL" id="CAD5216900.1"/>
    </source>
</evidence>
<keyword evidence="2" id="KW-0472">Membrane</keyword>
<feature type="signal peptide" evidence="3">
    <location>
        <begin position="1"/>
        <end position="23"/>
    </location>
</feature>
<name>A0A1I7SX91_BURXY</name>
<keyword evidence="2" id="KW-0812">Transmembrane</keyword>
<organism evidence="5 7">
    <name type="scientific">Bursaphelenchus xylophilus</name>
    <name type="common">Pinewood nematode worm</name>
    <name type="synonym">Aphelenchoides xylophilus</name>
    <dbReference type="NCBI Taxonomy" id="6326"/>
    <lineage>
        <taxon>Eukaryota</taxon>
        <taxon>Metazoa</taxon>
        <taxon>Ecdysozoa</taxon>
        <taxon>Nematoda</taxon>
        <taxon>Chromadorea</taxon>
        <taxon>Rhabditida</taxon>
        <taxon>Tylenchina</taxon>
        <taxon>Tylenchomorpha</taxon>
        <taxon>Aphelenchoidea</taxon>
        <taxon>Aphelenchoididae</taxon>
        <taxon>Bursaphelenchus</taxon>
    </lineage>
</organism>
<evidence type="ECO:0000256" key="2">
    <source>
        <dbReference type="SAM" id="Phobius"/>
    </source>
</evidence>
<dbReference type="Proteomes" id="UP000582659">
    <property type="component" value="Unassembled WGS sequence"/>
</dbReference>
<feature type="compositionally biased region" description="Basic residues" evidence="1">
    <location>
        <begin position="249"/>
        <end position="263"/>
    </location>
</feature>
<accession>A0A1I7SX91</accession>
<dbReference type="AlphaFoldDB" id="A0A1I7SX91"/>
<reference evidence="7" key="1">
    <citation type="submission" date="2016-11" db="UniProtKB">
        <authorList>
            <consortium name="WormBaseParasite"/>
        </authorList>
    </citation>
    <scope>IDENTIFICATION</scope>
</reference>
<dbReference type="EMBL" id="CAJFDI010000002">
    <property type="protein sequence ID" value="CAD5216900.1"/>
    <property type="molecule type" value="Genomic_DNA"/>
</dbReference>
<feature type="transmembrane region" description="Helical" evidence="2">
    <location>
        <begin position="218"/>
        <end position="243"/>
    </location>
</feature>
<feature type="compositionally biased region" description="Polar residues" evidence="1">
    <location>
        <begin position="314"/>
        <end position="323"/>
    </location>
</feature>
<evidence type="ECO:0000313" key="7">
    <source>
        <dbReference type="WBParaSite" id="BXY_1767500.1"/>
    </source>
</evidence>
<reference evidence="4" key="2">
    <citation type="submission" date="2020-09" db="EMBL/GenBank/DDBJ databases">
        <authorList>
            <person name="Kikuchi T."/>
        </authorList>
    </citation>
    <scope>NUCLEOTIDE SEQUENCE</scope>
    <source>
        <strain evidence="4">Ka4C1</strain>
    </source>
</reference>